<dbReference type="Proteomes" id="UP000823521">
    <property type="component" value="Unassembled WGS sequence"/>
</dbReference>
<sequence>MSGRRLGRLLGSLLMLAAVVVSAATLGESITSGSTTGFDWAFGFDWATPPAVSSPQMDSLAESVTGVNT</sequence>
<dbReference type="RefSeq" id="WP_208810852.1">
    <property type="nucleotide sequence ID" value="NZ_WVUH01000004.1"/>
</dbReference>
<proteinExistence type="predicted"/>
<name>A0ABS3VJF7_MICEH</name>
<evidence type="ECO:0000256" key="1">
    <source>
        <dbReference type="SAM" id="SignalP"/>
    </source>
</evidence>
<reference evidence="2 3" key="1">
    <citation type="submission" date="2019-12" db="EMBL/GenBank/DDBJ databases">
        <title>Whole genome sequencing of endophytic Actinobacterium Micromonospora sp. MPMI6T.</title>
        <authorList>
            <person name="Evv R."/>
            <person name="Podile A.R."/>
        </authorList>
    </citation>
    <scope>NUCLEOTIDE SEQUENCE [LARGE SCALE GENOMIC DNA]</scope>
    <source>
        <strain evidence="2 3">MPMI6</strain>
    </source>
</reference>
<organism evidence="2 3">
    <name type="scientific">Micromonospora echinofusca</name>
    <dbReference type="NCBI Taxonomy" id="47858"/>
    <lineage>
        <taxon>Bacteria</taxon>
        <taxon>Bacillati</taxon>
        <taxon>Actinomycetota</taxon>
        <taxon>Actinomycetes</taxon>
        <taxon>Micromonosporales</taxon>
        <taxon>Micromonosporaceae</taxon>
        <taxon>Micromonospora</taxon>
    </lineage>
</organism>
<dbReference type="EMBL" id="WVUH01000004">
    <property type="protein sequence ID" value="MBO4204661.1"/>
    <property type="molecule type" value="Genomic_DNA"/>
</dbReference>
<keyword evidence="3" id="KW-1185">Reference proteome</keyword>
<gene>
    <name evidence="2" type="ORF">GSF22_01350</name>
</gene>
<comment type="caution">
    <text evidence="2">The sequence shown here is derived from an EMBL/GenBank/DDBJ whole genome shotgun (WGS) entry which is preliminary data.</text>
</comment>
<feature type="chain" id="PRO_5045641855" evidence="1">
    <location>
        <begin position="24"/>
        <end position="69"/>
    </location>
</feature>
<keyword evidence="1" id="KW-0732">Signal</keyword>
<accession>A0ABS3VJF7</accession>
<evidence type="ECO:0000313" key="2">
    <source>
        <dbReference type="EMBL" id="MBO4204661.1"/>
    </source>
</evidence>
<feature type="signal peptide" evidence="1">
    <location>
        <begin position="1"/>
        <end position="23"/>
    </location>
</feature>
<protein>
    <submittedName>
        <fullName evidence="2">Uncharacterized protein</fullName>
    </submittedName>
</protein>
<evidence type="ECO:0000313" key="3">
    <source>
        <dbReference type="Proteomes" id="UP000823521"/>
    </source>
</evidence>